<evidence type="ECO:0000256" key="1">
    <source>
        <dbReference type="SAM" id="SignalP"/>
    </source>
</evidence>
<dbReference type="SUPFAM" id="SSF50969">
    <property type="entry name" value="YVTN repeat-like/Quinoprotein amine dehydrogenase"/>
    <property type="match status" value="1"/>
</dbReference>
<reference evidence="2 3" key="1">
    <citation type="submission" date="2019-08" db="EMBL/GenBank/DDBJ databases">
        <title>Genome of Phaeodactylibacter luteus.</title>
        <authorList>
            <person name="Bowman J.P."/>
        </authorList>
    </citation>
    <scope>NUCLEOTIDE SEQUENCE [LARGE SCALE GENOMIC DNA]</scope>
    <source>
        <strain evidence="2 3">KCTC 42180</strain>
    </source>
</reference>
<accession>A0A5C6RHI0</accession>
<evidence type="ECO:0000313" key="3">
    <source>
        <dbReference type="Proteomes" id="UP000321580"/>
    </source>
</evidence>
<feature type="non-terminal residue" evidence="2">
    <location>
        <position position="733"/>
    </location>
</feature>
<dbReference type="Pfam" id="PF13573">
    <property type="entry name" value="SprB"/>
    <property type="match status" value="2"/>
</dbReference>
<dbReference type="InterPro" id="IPR011044">
    <property type="entry name" value="Quino_amine_DH_bsu"/>
</dbReference>
<proteinExistence type="predicted"/>
<dbReference type="OrthoDB" id="7794186at2"/>
<dbReference type="AlphaFoldDB" id="A0A5C6RHI0"/>
<name>A0A5C6RHI0_9BACT</name>
<evidence type="ECO:0008006" key="4">
    <source>
        <dbReference type="Google" id="ProtNLM"/>
    </source>
</evidence>
<dbReference type="Gene3D" id="2.115.10.10">
    <property type="entry name" value="Tachylectin 2"/>
    <property type="match status" value="1"/>
</dbReference>
<feature type="signal peptide" evidence="1">
    <location>
        <begin position="1"/>
        <end position="39"/>
    </location>
</feature>
<gene>
    <name evidence="2" type="ORF">FRY97_19035</name>
</gene>
<dbReference type="Proteomes" id="UP000321580">
    <property type="component" value="Unassembled WGS sequence"/>
</dbReference>
<dbReference type="EMBL" id="VOOR01000058">
    <property type="protein sequence ID" value="TXB61474.1"/>
    <property type="molecule type" value="Genomic_DNA"/>
</dbReference>
<sequence length="733" mass="74888">MPNQKQPVGYLMPMKNTCLAQRIQWSLLLFALVPAPSSAQDFVIVTELRRFYSVTISGCEVQYMSTIQPISVNFTDITYTPDGQLWGISADGSLYHADPVSGLTDFQGSIPFGGFYTSLVADENGLIYTVGASGDLYTFNPGDNSFEYLGNVGYGSAGDLTFVSGQLVMAATTNQMVAINLQDPSNSYPLLNFSVGGSIYGIVTFAETCDNTVTYASNDSGLGTIYEIDFEAEQLMPVCDVNQIIYGAASEQEFLAAAPIEVGNIEVSGTTCADPAGSILVEASGGNGGLFYSLDNENFQGSGFFSGLSPGLYTVFIIDDFGCTAEVEAEVLSLDEPPSLVNAAAFPATCGLSNGQILLEAEGGSLPYQYSINGGSTFVSSPFFQSLPPGEYTAVVQDAEGCTDEVALLLTGSGVPAVSEVSFDLCSLPATAQAQITVTGGAAPYQFTLGGLPAQGNGVFSDLPPGSYELMVADATGCTLDTVIVVPEPSPVILAGLSVEPVSCLQPLGSAAVSLASPAAGAVFQLNGGEPTENPVFAGLPAADYNLLIFSPAGCVLDTSFSVPDLNNGPQVAEVGITNTSCGEENGAIALTVSNGQAPYAFQLQGQPAQPSGVFAGLPEGVYELAVTDAQGCTVEAAAAVGGSEVLALEAEVQACGPGRSIVALLAAGGSGAGLSFSADGGPAQSAPVFSGLSPGIFQFTATDSDGCLAALEVGVPDAEALVLSLDFARGCG</sequence>
<keyword evidence="3" id="KW-1185">Reference proteome</keyword>
<dbReference type="RefSeq" id="WP_147169163.1">
    <property type="nucleotide sequence ID" value="NZ_VOOR01000058.1"/>
</dbReference>
<keyword evidence="1" id="KW-0732">Signal</keyword>
<dbReference type="InterPro" id="IPR025667">
    <property type="entry name" value="SprB_repeat"/>
</dbReference>
<evidence type="ECO:0000313" key="2">
    <source>
        <dbReference type="EMBL" id="TXB61474.1"/>
    </source>
</evidence>
<feature type="chain" id="PRO_5022950256" description="SprB repeat-containing protein" evidence="1">
    <location>
        <begin position="40"/>
        <end position="733"/>
    </location>
</feature>
<organism evidence="2 3">
    <name type="scientific">Phaeodactylibacter luteus</name>
    <dbReference type="NCBI Taxonomy" id="1564516"/>
    <lineage>
        <taxon>Bacteria</taxon>
        <taxon>Pseudomonadati</taxon>
        <taxon>Bacteroidota</taxon>
        <taxon>Saprospiria</taxon>
        <taxon>Saprospirales</taxon>
        <taxon>Haliscomenobacteraceae</taxon>
        <taxon>Phaeodactylibacter</taxon>
    </lineage>
</organism>
<protein>
    <recommendedName>
        <fullName evidence="4">SprB repeat-containing protein</fullName>
    </recommendedName>
</protein>
<comment type="caution">
    <text evidence="2">The sequence shown here is derived from an EMBL/GenBank/DDBJ whole genome shotgun (WGS) entry which is preliminary data.</text>
</comment>